<accession>A0A0P1HYB3</accession>
<dbReference type="Gene3D" id="2.60.40.10">
    <property type="entry name" value="Immunoglobulins"/>
    <property type="match status" value="1"/>
</dbReference>
<evidence type="ECO:0000259" key="1">
    <source>
        <dbReference type="PROSITE" id="PS50853"/>
    </source>
</evidence>
<proteinExistence type="predicted"/>
<feature type="domain" description="Fibronectin type-III" evidence="1">
    <location>
        <begin position="426"/>
        <end position="517"/>
    </location>
</feature>
<dbReference type="InterPro" id="IPR013783">
    <property type="entry name" value="Ig-like_fold"/>
</dbReference>
<gene>
    <name evidence="2" type="ORF">PHA8399_03272</name>
</gene>
<protein>
    <recommendedName>
        <fullName evidence="1">Fibronectin type-III domain-containing protein</fullName>
    </recommendedName>
</protein>
<reference evidence="2 3" key="1">
    <citation type="submission" date="2015-09" db="EMBL/GenBank/DDBJ databases">
        <authorList>
            <consortium name="Swine Surveillance"/>
        </authorList>
    </citation>
    <scope>NUCLEOTIDE SEQUENCE [LARGE SCALE GENOMIC DNA]</scope>
    <source>
        <strain evidence="2 3">CECT 8399</strain>
    </source>
</reference>
<dbReference type="InterPro" id="IPR003961">
    <property type="entry name" value="FN3_dom"/>
</dbReference>
<evidence type="ECO:0000313" key="2">
    <source>
        <dbReference type="EMBL" id="CUI01131.1"/>
    </source>
</evidence>
<dbReference type="EMBL" id="CYSR01000030">
    <property type="protein sequence ID" value="CUI01131.1"/>
    <property type="molecule type" value="Genomic_DNA"/>
</dbReference>
<dbReference type="RefSeq" id="WP_058287141.1">
    <property type="nucleotide sequence ID" value="NZ_CYSR01000030.1"/>
</dbReference>
<dbReference type="SUPFAM" id="SSF49265">
    <property type="entry name" value="Fibronectin type III"/>
    <property type="match status" value="1"/>
</dbReference>
<organism evidence="2 3">
    <name type="scientific">Leisingera aquaemixtae</name>
    <dbReference type="NCBI Taxonomy" id="1396826"/>
    <lineage>
        <taxon>Bacteria</taxon>
        <taxon>Pseudomonadati</taxon>
        <taxon>Pseudomonadota</taxon>
        <taxon>Alphaproteobacteria</taxon>
        <taxon>Rhodobacterales</taxon>
        <taxon>Roseobacteraceae</taxon>
        <taxon>Leisingera</taxon>
    </lineage>
</organism>
<evidence type="ECO:0000313" key="3">
    <source>
        <dbReference type="Proteomes" id="UP000051326"/>
    </source>
</evidence>
<sequence length="620" mass="67470">MVNFAQPVAYAEYVYGRARKGGPLGFTGFADGRRYYVPILAAHEIEGIVEHWLDERPVALTAEVEQSASNISTAPIAGHGRINVFTGAAGQVVDPGLEAAFTEITEAHDFKGLSGAVLWAKRPPQESFSKIYPNGRQWAYAPVFDGKNDLYDPRTGAKGYSNNAALVLADWVVNVLGRAVDWDEVADEADACDPLVMNAEGELQPRWTLNGTISDEQAYEDQRAQLAAACDAFIYERTDGKVGFTVGRWIEPTLTLTADDCFAVELSEGQWGADAPDEVSAVYVEPQNAWRETPSGTWVENAAAKPVRDEPQLYMVHNHNQASRLNKRIAKTKRARYQLRATIGMAGYEILGGREGGRAHRFIRVRSDEIGLDEYFEVGELAREGVGTFTLTANSVKPEDFDFDAATEEPERPKYGSVVSDSSIPVPSNFGGSAQDNGSILFTWDLQDAAYTQEVRYRPAGDSYWLTQQTSELATRIRIGGLVDGQAYEAQIRNRTSGAGASDWGPEDPKVISAVSDTVAPGALTSFSVVKSGEDVLISFTAPNDSHYFGTRIYRVLAPMDFSNAALIHTEYGIASNGDSYTDPAPGYGTFHYWAEPINGSELAGPLSGPQTVTLNEPGP</sequence>
<dbReference type="PROSITE" id="PS50853">
    <property type="entry name" value="FN3"/>
    <property type="match status" value="1"/>
</dbReference>
<dbReference type="CDD" id="cd00063">
    <property type="entry name" value="FN3"/>
    <property type="match status" value="1"/>
</dbReference>
<name>A0A0P1HYB3_9RHOB</name>
<dbReference type="InterPro" id="IPR036116">
    <property type="entry name" value="FN3_sf"/>
</dbReference>
<dbReference type="Proteomes" id="UP000051326">
    <property type="component" value="Unassembled WGS sequence"/>
</dbReference>
<dbReference type="AlphaFoldDB" id="A0A0P1HYB3"/>
<dbReference type="STRING" id="1396826.PHA8399_03272"/>